<dbReference type="Proteomes" id="UP000616724">
    <property type="component" value="Unassembled WGS sequence"/>
</dbReference>
<dbReference type="Pfam" id="PF07690">
    <property type="entry name" value="MFS_1"/>
    <property type="match status" value="1"/>
</dbReference>
<dbReference type="RefSeq" id="WP_203891263.1">
    <property type="nucleotide sequence ID" value="NZ_BOOH01000021.1"/>
</dbReference>
<comment type="caution">
    <text evidence="8">The sequence shown here is derived from an EMBL/GenBank/DDBJ whole genome shotgun (WGS) entry which is preliminary data.</text>
</comment>
<evidence type="ECO:0000259" key="7">
    <source>
        <dbReference type="PROSITE" id="PS50850"/>
    </source>
</evidence>
<feature type="transmembrane region" description="Helical" evidence="6">
    <location>
        <begin position="182"/>
        <end position="207"/>
    </location>
</feature>
<dbReference type="EMBL" id="BOOH01000021">
    <property type="protein sequence ID" value="GIH76691.1"/>
    <property type="molecule type" value="Genomic_DNA"/>
</dbReference>
<organism evidence="8 9">
    <name type="scientific">Planobispora longispora</name>
    <dbReference type="NCBI Taxonomy" id="28887"/>
    <lineage>
        <taxon>Bacteria</taxon>
        <taxon>Bacillati</taxon>
        <taxon>Actinomycetota</taxon>
        <taxon>Actinomycetes</taxon>
        <taxon>Streptosporangiales</taxon>
        <taxon>Streptosporangiaceae</taxon>
        <taxon>Planobispora</taxon>
    </lineage>
</organism>
<dbReference type="PANTHER" id="PTHR23534">
    <property type="entry name" value="MFS PERMEASE"/>
    <property type="match status" value="1"/>
</dbReference>
<feature type="region of interest" description="Disordered" evidence="5">
    <location>
        <begin position="221"/>
        <end position="288"/>
    </location>
</feature>
<feature type="compositionally biased region" description="Low complexity" evidence="5">
    <location>
        <begin position="255"/>
        <end position="270"/>
    </location>
</feature>
<dbReference type="SUPFAM" id="SSF103473">
    <property type="entry name" value="MFS general substrate transporter"/>
    <property type="match status" value="1"/>
</dbReference>
<comment type="subcellular location">
    <subcellularLocation>
        <location evidence="1">Cell membrane</location>
        <topology evidence="1">Multi-pass membrane protein</topology>
    </subcellularLocation>
</comment>
<evidence type="ECO:0000256" key="2">
    <source>
        <dbReference type="ARBA" id="ARBA00022692"/>
    </source>
</evidence>
<dbReference type="Gene3D" id="1.20.1250.20">
    <property type="entry name" value="MFS general substrate transporter like domains"/>
    <property type="match status" value="2"/>
</dbReference>
<feature type="transmembrane region" description="Helical" evidence="6">
    <location>
        <begin position="118"/>
        <end position="139"/>
    </location>
</feature>
<dbReference type="InterPro" id="IPR011701">
    <property type="entry name" value="MFS"/>
</dbReference>
<feature type="transmembrane region" description="Helical" evidence="6">
    <location>
        <begin position="362"/>
        <end position="386"/>
    </location>
</feature>
<evidence type="ECO:0000256" key="4">
    <source>
        <dbReference type="ARBA" id="ARBA00023136"/>
    </source>
</evidence>
<reference evidence="8 9" key="1">
    <citation type="submission" date="2021-01" db="EMBL/GenBank/DDBJ databases">
        <title>Whole genome shotgun sequence of Planobispora longispora NBRC 13918.</title>
        <authorList>
            <person name="Komaki H."/>
            <person name="Tamura T."/>
        </authorList>
    </citation>
    <scope>NUCLEOTIDE SEQUENCE [LARGE SCALE GENOMIC DNA]</scope>
    <source>
        <strain evidence="8 9">NBRC 13918</strain>
    </source>
</reference>
<evidence type="ECO:0000256" key="6">
    <source>
        <dbReference type="SAM" id="Phobius"/>
    </source>
</evidence>
<dbReference type="PANTHER" id="PTHR23534:SF1">
    <property type="entry name" value="MAJOR FACILITATOR SUPERFAMILY PROTEIN"/>
    <property type="match status" value="1"/>
</dbReference>
<dbReference type="InterPro" id="IPR036259">
    <property type="entry name" value="MFS_trans_sf"/>
</dbReference>
<keyword evidence="4 6" id="KW-0472">Membrane</keyword>
<dbReference type="AlphaFoldDB" id="A0A8J3RHX0"/>
<evidence type="ECO:0000313" key="8">
    <source>
        <dbReference type="EMBL" id="GIH76691.1"/>
    </source>
</evidence>
<feature type="compositionally biased region" description="Low complexity" evidence="5">
    <location>
        <begin position="235"/>
        <end position="244"/>
    </location>
</feature>
<evidence type="ECO:0000256" key="1">
    <source>
        <dbReference type="ARBA" id="ARBA00004651"/>
    </source>
</evidence>
<keyword evidence="3 6" id="KW-1133">Transmembrane helix</keyword>
<dbReference type="GO" id="GO:0022857">
    <property type="term" value="F:transmembrane transporter activity"/>
    <property type="evidence" value="ECO:0007669"/>
    <property type="project" value="InterPro"/>
</dbReference>
<name>A0A8J3RHX0_9ACTN</name>
<feature type="transmembrane region" description="Helical" evidence="6">
    <location>
        <begin position="92"/>
        <end position="112"/>
    </location>
</feature>
<feature type="transmembrane region" description="Helical" evidence="6">
    <location>
        <begin position="59"/>
        <end position="80"/>
    </location>
</feature>
<feature type="transmembrane region" description="Helical" evidence="6">
    <location>
        <begin position="461"/>
        <end position="478"/>
    </location>
</feature>
<sequence length="516" mass="51164">MTTIPTDPDISQKAPPLAAAVQRRTLGVLTAAQVTSGMGTAVGFTLSSVVVTNLSGSKAIGGLAGTATVLGAALFALPTAKASGRGGRRTGLSLAYLCAMLGCLISTLAITVGSWPLLLAGLVLFGSGSAGNLASRYSATDLSPPGHAARHLSWVVWAATVGSVAGPNLAQPAEDLGRRLGLAAYTGPFVLALLAFAIATVIIVIGLRPDPLVLARSLATRAAEKTGGPGKPGKLGEPAKLGEPGETGGSGGSGRTLPAGEAAGVPVGAETPSTATAPADPKGPVTAETSITAETPPAATAPAGATAPVVNPRGGALRTAWRSLRESPAAMRALVAIAVGHTAMVSVMSMTPIHLDQHGASFSIIGLVISLHVAGMYVLSPVVGWLADRIGRVRVLVLGMALLLVSAVLAGTAGEHGVAQVTAGLTLLGLGWSCGLVAGSAMLTEAVPLERRPAVQGLSDLVMNTCGATGTVIAGVIVETLSYGTLGAAVAVMVTVTGAWLALGRRRTGRSHLASA</sequence>
<evidence type="ECO:0000256" key="5">
    <source>
        <dbReference type="SAM" id="MobiDB-lite"/>
    </source>
</evidence>
<evidence type="ECO:0000256" key="3">
    <source>
        <dbReference type="ARBA" id="ARBA00022989"/>
    </source>
</evidence>
<keyword evidence="9" id="KW-1185">Reference proteome</keyword>
<accession>A0A8J3RHX0</accession>
<feature type="transmembrane region" description="Helical" evidence="6">
    <location>
        <begin position="425"/>
        <end position="449"/>
    </location>
</feature>
<feature type="transmembrane region" description="Helical" evidence="6">
    <location>
        <begin position="151"/>
        <end position="170"/>
    </location>
</feature>
<evidence type="ECO:0000313" key="9">
    <source>
        <dbReference type="Proteomes" id="UP000616724"/>
    </source>
</evidence>
<dbReference type="GO" id="GO:0005886">
    <property type="term" value="C:plasma membrane"/>
    <property type="evidence" value="ECO:0007669"/>
    <property type="project" value="UniProtKB-SubCell"/>
</dbReference>
<feature type="transmembrane region" description="Helical" evidence="6">
    <location>
        <begin position="484"/>
        <end position="503"/>
    </location>
</feature>
<protein>
    <recommendedName>
        <fullName evidence="7">Major facilitator superfamily (MFS) profile domain-containing protein</fullName>
    </recommendedName>
</protein>
<keyword evidence="2 6" id="KW-0812">Transmembrane</keyword>
<proteinExistence type="predicted"/>
<feature type="transmembrane region" description="Helical" evidence="6">
    <location>
        <begin position="329"/>
        <end position="350"/>
    </location>
</feature>
<dbReference type="InterPro" id="IPR020846">
    <property type="entry name" value="MFS_dom"/>
</dbReference>
<dbReference type="PROSITE" id="PS50850">
    <property type="entry name" value="MFS"/>
    <property type="match status" value="1"/>
</dbReference>
<feature type="transmembrane region" description="Helical" evidence="6">
    <location>
        <begin position="393"/>
        <end position="413"/>
    </location>
</feature>
<feature type="compositionally biased region" description="Gly residues" evidence="5">
    <location>
        <begin position="245"/>
        <end position="254"/>
    </location>
</feature>
<gene>
    <name evidence="8" type="ORF">Plo01_31200</name>
</gene>
<feature type="domain" description="Major facilitator superfamily (MFS) profile" evidence="7">
    <location>
        <begin position="329"/>
        <end position="516"/>
    </location>
</feature>